<evidence type="ECO:0000313" key="2">
    <source>
        <dbReference type="Proteomes" id="UP000199169"/>
    </source>
</evidence>
<keyword evidence="2" id="KW-1185">Reference proteome</keyword>
<dbReference type="STRING" id="1860102.ACCAA_770004"/>
<proteinExistence type="predicted"/>
<gene>
    <name evidence="1" type="ORF">ACCAA_770004</name>
</gene>
<dbReference type="AlphaFoldDB" id="A0A1A8XXS5"/>
<evidence type="ECO:0000313" key="1">
    <source>
        <dbReference type="EMBL" id="SBT09770.1"/>
    </source>
</evidence>
<dbReference type="Proteomes" id="UP000199169">
    <property type="component" value="Unassembled WGS sequence"/>
</dbReference>
<dbReference type="EMBL" id="FLQX01000157">
    <property type="protein sequence ID" value="SBT09770.1"/>
    <property type="molecule type" value="Genomic_DNA"/>
</dbReference>
<reference evidence="1 2" key="1">
    <citation type="submission" date="2016-06" db="EMBL/GenBank/DDBJ databases">
        <authorList>
            <person name="Kjaerup R.B."/>
            <person name="Dalgaard T.S."/>
            <person name="Juul-Madsen H.R."/>
        </authorList>
    </citation>
    <scope>NUCLEOTIDE SEQUENCE [LARGE SCALE GENOMIC DNA]</scope>
    <source>
        <strain evidence="1">3</strain>
    </source>
</reference>
<organism evidence="1 2">
    <name type="scientific">Candidatus Accumulibacter aalborgensis</name>
    <dbReference type="NCBI Taxonomy" id="1860102"/>
    <lineage>
        <taxon>Bacteria</taxon>
        <taxon>Pseudomonadati</taxon>
        <taxon>Pseudomonadota</taxon>
        <taxon>Betaproteobacteria</taxon>
        <taxon>Candidatus Accumulibacter</taxon>
    </lineage>
</organism>
<protein>
    <submittedName>
        <fullName evidence="1">Uncharacterized protein</fullName>
    </submittedName>
</protein>
<accession>A0A1A8XXS5</accession>
<sequence length="92" mass="9645">MFSVKLTFLRKNLSRHCEPGAQQFAAGATALMGRSLSSNVGRTRGRPMNPPWTQQSTLQDVMPWLVEVSGLDPGAASSLESPVGSCAGLAGA</sequence>
<name>A0A1A8XXS5_9PROT</name>